<evidence type="ECO:0000313" key="2">
    <source>
        <dbReference type="EMBL" id="TKA83603.1"/>
    </source>
</evidence>
<dbReference type="EMBL" id="NAJQ01000006">
    <property type="protein sequence ID" value="TKA83603.1"/>
    <property type="molecule type" value="Genomic_DNA"/>
</dbReference>
<dbReference type="OrthoDB" id="10283412at2759"/>
<comment type="caution">
    <text evidence="2">The sequence shown here is derived from an EMBL/GenBank/DDBJ whole genome shotgun (WGS) entry which is preliminary data.</text>
</comment>
<accession>A0A4U0Y5T0</accession>
<feature type="chain" id="PRO_5020572045" evidence="1">
    <location>
        <begin position="21"/>
        <end position="124"/>
    </location>
</feature>
<sequence length="124" mass="13852">MKLSFSATTLVALLTGIAAAAPIANPHAERDTVMESRNPEPALLARVIEPDPDLFDSHYSNRYYNNNGYNNCKRAEDGTETCVKKARSIVPDPDLFDSHYSNRYYNPNGYTNCKRAEDGMETCV</sequence>
<protein>
    <submittedName>
        <fullName evidence="2">Uncharacterized protein</fullName>
    </submittedName>
</protein>
<evidence type="ECO:0000313" key="3">
    <source>
        <dbReference type="Proteomes" id="UP000309340"/>
    </source>
</evidence>
<name>A0A4U0Y5T0_9PEZI</name>
<organism evidence="2 3">
    <name type="scientific">Friedmanniomyces simplex</name>
    <dbReference type="NCBI Taxonomy" id="329884"/>
    <lineage>
        <taxon>Eukaryota</taxon>
        <taxon>Fungi</taxon>
        <taxon>Dikarya</taxon>
        <taxon>Ascomycota</taxon>
        <taxon>Pezizomycotina</taxon>
        <taxon>Dothideomycetes</taxon>
        <taxon>Dothideomycetidae</taxon>
        <taxon>Mycosphaerellales</taxon>
        <taxon>Teratosphaeriaceae</taxon>
        <taxon>Friedmanniomyces</taxon>
    </lineage>
</organism>
<keyword evidence="3" id="KW-1185">Reference proteome</keyword>
<reference evidence="2 3" key="1">
    <citation type="submission" date="2017-03" db="EMBL/GenBank/DDBJ databases">
        <title>Genomes of endolithic fungi from Antarctica.</title>
        <authorList>
            <person name="Coleine C."/>
            <person name="Masonjones S."/>
            <person name="Stajich J.E."/>
        </authorList>
    </citation>
    <scope>NUCLEOTIDE SEQUENCE [LARGE SCALE GENOMIC DNA]</scope>
    <source>
        <strain evidence="2 3">CCFEE 5184</strain>
    </source>
</reference>
<feature type="signal peptide" evidence="1">
    <location>
        <begin position="1"/>
        <end position="20"/>
    </location>
</feature>
<proteinExistence type="predicted"/>
<gene>
    <name evidence="2" type="ORF">B0A55_00384</name>
</gene>
<dbReference type="Proteomes" id="UP000309340">
    <property type="component" value="Unassembled WGS sequence"/>
</dbReference>
<dbReference type="AlphaFoldDB" id="A0A4U0Y5T0"/>
<keyword evidence="1" id="KW-0732">Signal</keyword>
<evidence type="ECO:0000256" key="1">
    <source>
        <dbReference type="SAM" id="SignalP"/>
    </source>
</evidence>